<reference evidence="4" key="1">
    <citation type="journal article" date="2020" name="ISME J.">
        <title>Comparative genomics reveals insights into cyanobacterial evolution and habitat adaptation.</title>
        <authorList>
            <person name="Chen M.Y."/>
            <person name="Teng W.K."/>
            <person name="Zhao L."/>
            <person name="Hu C.X."/>
            <person name="Zhou Y.K."/>
            <person name="Han B.P."/>
            <person name="Song L.R."/>
            <person name="Shu W.S."/>
        </authorList>
    </citation>
    <scope>NUCLEOTIDE SEQUENCE [LARGE SCALE GENOMIC DNA]</scope>
    <source>
        <strain evidence="4">FACHB-251</strain>
    </source>
</reference>
<dbReference type="RefSeq" id="WP_190560891.1">
    <property type="nucleotide sequence ID" value="NZ_JACJQU010000006.1"/>
</dbReference>
<feature type="transmembrane region" description="Helical" evidence="2">
    <location>
        <begin position="262"/>
        <end position="283"/>
    </location>
</feature>
<dbReference type="EMBL" id="JACJQU010000006">
    <property type="protein sequence ID" value="MBD2294486.1"/>
    <property type="molecule type" value="Genomic_DNA"/>
</dbReference>
<evidence type="ECO:0000256" key="2">
    <source>
        <dbReference type="SAM" id="Phobius"/>
    </source>
</evidence>
<evidence type="ECO:0000256" key="1">
    <source>
        <dbReference type="SAM" id="MobiDB-lite"/>
    </source>
</evidence>
<name>A0A927A1S9_9NOST</name>
<keyword evidence="4" id="KW-1185">Reference proteome</keyword>
<dbReference type="AlphaFoldDB" id="A0A927A1S9"/>
<accession>A0A927A1S9</accession>
<comment type="caution">
    <text evidence="3">The sequence shown here is derived from an EMBL/GenBank/DDBJ whole genome shotgun (WGS) entry which is preliminary data.</text>
</comment>
<evidence type="ECO:0000313" key="3">
    <source>
        <dbReference type="EMBL" id="MBD2294486.1"/>
    </source>
</evidence>
<organism evidence="3 4">
    <name type="scientific">Anabaena sphaerica FACHB-251</name>
    <dbReference type="NCBI Taxonomy" id="2692883"/>
    <lineage>
        <taxon>Bacteria</taxon>
        <taxon>Bacillati</taxon>
        <taxon>Cyanobacteriota</taxon>
        <taxon>Cyanophyceae</taxon>
        <taxon>Nostocales</taxon>
        <taxon>Nostocaceae</taxon>
        <taxon>Anabaena</taxon>
    </lineage>
</organism>
<keyword evidence="2" id="KW-0812">Transmembrane</keyword>
<dbReference type="Proteomes" id="UP000662185">
    <property type="component" value="Unassembled WGS sequence"/>
</dbReference>
<keyword evidence="2" id="KW-0472">Membrane</keyword>
<sequence length="673" mass="74744">MKVTFQKEDIQILTSILQEQILLELPSVPVLQVKCAVQNSELMILTQHPPGVAVDTEKIFAILEESLQWQSQYHDEKVQFYVRVSGEKLPYAKHSIIIKAKGIQADHEIPSPEASNDLDQGAGKNQLIFPPLQIPGLSSPEEDDNISDNPFSLLTDDHISDTSFSSLKDDHISDNPFSLLTDDHISDTSFSSDSSSFASNNSFSSDTLLGSDTSFNSDTTTYSSDKSFLNEGENELAEEEKFDPFAGGQNLSKSKKLSLPSLPILLAGVLGVTVIFGGGAFFLNRACVIGECKELQVAEQFKSETPQLIRKAKSPQELIAVQQQLDKIIADLNVIPQWSPRYQPAQELTLSFSDQSTKINQVVKALQAASAAEQKTQTPATSLDELRSRQALWRQAITPLESIKPGHELYGLVRANLPKYQSNLQAINKQLLSEESWQKKLATAKTVADSASKRQATAKSANDWQRVRFTWQEVVNDLKSIPSTSTAHEEAKNLLVEYEPKLTLARNIATREIAAANYYQQAVNFANQAKVYEQKNQWQAAVASWDQAVKTAKQISQDSSNYNQAQSLIQPYSTAFAQAQQKQQLYGNLTQTRADLGSTCVNKMRFCTFSIETKGIVVRLTPEYDQALQSANPDIQSHLQTLQQALGVISDNANLPVFLYNSQGQERYMKIPQ</sequence>
<proteinExistence type="predicted"/>
<protein>
    <submittedName>
        <fullName evidence="3">Uncharacterized protein</fullName>
    </submittedName>
</protein>
<keyword evidence="2" id="KW-1133">Transmembrane helix</keyword>
<evidence type="ECO:0000313" key="4">
    <source>
        <dbReference type="Proteomes" id="UP000662185"/>
    </source>
</evidence>
<feature type="region of interest" description="Disordered" evidence="1">
    <location>
        <begin position="129"/>
        <end position="152"/>
    </location>
</feature>
<gene>
    <name evidence="3" type="ORF">H6G06_13620</name>
</gene>